<feature type="region of interest" description="Disordered" evidence="1">
    <location>
        <begin position="778"/>
        <end position="814"/>
    </location>
</feature>
<feature type="region of interest" description="Disordered" evidence="1">
    <location>
        <begin position="500"/>
        <end position="637"/>
    </location>
</feature>
<dbReference type="EMBL" id="JAWWNJ010000125">
    <property type="protein sequence ID" value="KAK6988172.1"/>
    <property type="molecule type" value="Genomic_DNA"/>
</dbReference>
<gene>
    <name evidence="2" type="ORF">R3P38DRAFT_3291265</name>
</gene>
<reference evidence="2 3" key="1">
    <citation type="journal article" date="2024" name="J Genomics">
        <title>Draft genome sequencing and assembly of Favolaschia claudopus CIRM-BRFM 2984 isolated from oak limbs.</title>
        <authorList>
            <person name="Navarro D."/>
            <person name="Drula E."/>
            <person name="Chaduli D."/>
            <person name="Cazenave R."/>
            <person name="Ahrendt S."/>
            <person name="Wang J."/>
            <person name="Lipzen A."/>
            <person name="Daum C."/>
            <person name="Barry K."/>
            <person name="Grigoriev I.V."/>
            <person name="Favel A."/>
            <person name="Rosso M.N."/>
            <person name="Martin F."/>
        </authorList>
    </citation>
    <scope>NUCLEOTIDE SEQUENCE [LARGE SCALE GENOMIC DNA]</scope>
    <source>
        <strain evidence="2 3">CIRM-BRFM 2984</strain>
    </source>
</reference>
<dbReference type="Proteomes" id="UP001362999">
    <property type="component" value="Unassembled WGS sequence"/>
</dbReference>
<feature type="compositionally biased region" description="Pro residues" evidence="1">
    <location>
        <begin position="573"/>
        <end position="582"/>
    </location>
</feature>
<sequence length="941" mass="105381">MDSDLSNPANSESSPDQPTVDDRTFSTTRLRSGHGYLRVPPVDDALLFRLPAFSSYHSRVVRVQSVSYLIWSPNSTQNPFYPGPYLPELGVPRASEPTQRRYDGHGGPVDYTRSSPSDVEYAPAYSVWESPTAAHLFGRIRPGHIDALRQLNSSLDQEIAELRPRVSERRQSLLAGIPIIPRASVEFTSLAQITAYEEAVDQLAAVNQGIREKRAWIAMTSQWLRETSAPSSQDPILPADERYMGVWINGAPERDVLWFLTRAAVPCFVIHVLPSREPIPADVLGSFVQGTEIEPTLRCMEYEFDRIALERAYHYTQTEMHPVPFSQFRRTNEERRGSSLRWQLNLPEGEILLPRTVRALPTAPRAAPHPDLGTQDTSTSALVPLDPLRSPWIRPPPIQPAQKTKWTTFRQDYKEDESHSVYMREVGKSSPDRHLQKGEFMFYDRIRQRRLIFSEWPELDLKAGLTTERIFGRPVPDWPFWAGSEGKPLRRLGSAWMYFDQDPPAGREGATATPPSAEQLPLLSDGSHERHDGEWAWGLHQNEDSDDDEVSLGESDAESPPGSPRPSATKRPAPLPRAPPPVREFAPAPRRNDEMSNPRRTVPPTGPSAPVHRAPAPPLARRVDQRSSPPDPLSTASDVNLPHGGIVVRLLAVLAHPLVIRALLVVPFRRVIVCLARAPRRVVVPYLALRRPTGAILPFALDRPAPVVKHRAHHRPANVTAPLALDLLVVITRLLVRATAALVLALVPALARPLALARIRVPALAPVNAAPLAPLPLPDHRALTSDQPVRDTRENATPSLMHRLGGRTSPPPSLLSRFEPMDVDPPSLLSRLQSQPQDVEMPDRTLFDRFDVSLEDRVGEVKPHRFRKHKRTEKRYKRHKEAVEKMEAEFFLWKEQQQMQLAILEDALGQPASAPVAGPSNFSGSYDADDHVRDEDLYGED</sequence>
<feature type="compositionally biased region" description="Acidic residues" evidence="1">
    <location>
        <begin position="544"/>
        <end position="557"/>
    </location>
</feature>
<name>A0AAV9ZP63_9AGAR</name>
<evidence type="ECO:0000313" key="2">
    <source>
        <dbReference type="EMBL" id="KAK6988172.1"/>
    </source>
</evidence>
<keyword evidence="3" id="KW-1185">Reference proteome</keyword>
<proteinExistence type="predicted"/>
<protein>
    <submittedName>
        <fullName evidence="2">Uncharacterized protein</fullName>
    </submittedName>
</protein>
<accession>A0AAV9ZP63</accession>
<organism evidence="2 3">
    <name type="scientific">Favolaschia claudopus</name>
    <dbReference type="NCBI Taxonomy" id="2862362"/>
    <lineage>
        <taxon>Eukaryota</taxon>
        <taxon>Fungi</taxon>
        <taxon>Dikarya</taxon>
        <taxon>Basidiomycota</taxon>
        <taxon>Agaricomycotina</taxon>
        <taxon>Agaricomycetes</taxon>
        <taxon>Agaricomycetidae</taxon>
        <taxon>Agaricales</taxon>
        <taxon>Marasmiineae</taxon>
        <taxon>Mycenaceae</taxon>
        <taxon>Favolaschia</taxon>
    </lineage>
</organism>
<feature type="compositionally biased region" description="Basic and acidic residues" evidence="1">
    <location>
        <begin position="928"/>
        <end position="941"/>
    </location>
</feature>
<feature type="compositionally biased region" description="Polar residues" evidence="1">
    <location>
        <begin position="1"/>
        <end position="17"/>
    </location>
</feature>
<feature type="compositionally biased region" description="Basic and acidic residues" evidence="1">
    <location>
        <begin position="778"/>
        <end position="794"/>
    </location>
</feature>
<dbReference type="AlphaFoldDB" id="A0AAV9ZP63"/>
<feature type="region of interest" description="Disordered" evidence="1">
    <location>
        <begin position="1"/>
        <end position="24"/>
    </location>
</feature>
<comment type="caution">
    <text evidence="2">The sequence shown here is derived from an EMBL/GenBank/DDBJ whole genome shotgun (WGS) entry which is preliminary data.</text>
</comment>
<evidence type="ECO:0000313" key="3">
    <source>
        <dbReference type="Proteomes" id="UP001362999"/>
    </source>
</evidence>
<evidence type="ECO:0000256" key="1">
    <source>
        <dbReference type="SAM" id="MobiDB-lite"/>
    </source>
</evidence>
<feature type="region of interest" description="Disordered" evidence="1">
    <location>
        <begin position="910"/>
        <end position="941"/>
    </location>
</feature>